<proteinExistence type="predicted"/>
<dbReference type="InterPro" id="IPR050350">
    <property type="entry name" value="Compl-Cell_Adhes-Reg"/>
</dbReference>
<feature type="domain" description="G-protein coupled receptors family 2 profile 1" evidence="6">
    <location>
        <begin position="796"/>
        <end position="881"/>
    </location>
</feature>
<feature type="domain" description="Sushi" evidence="8">
    <location>
        <begin position="561"/>
        <end position="620"/>
    </location>
</feature>
<feature type="domain" description="Sushi" evidence="8">
    <location>
        <begin position="875"/>
        <end position="932"/>
    </location>
</feature>
<evidence type="ECO:0000259" key="6">
    <source>
        <dbReference type="PROSITE" id="PS50227"/>
    </source>
</evidence>
<evidence type="ECO:0000313" key="9">
    <source>
        <dbReference type="EMBL" id="GFN75658.1"/>
    </source>
</evidence>
<keyword evidence="10" id="KW-1185">Reference proteome</keyword>
<organism evidence="9 10">
    <name type="scientific">Plakobranchus ocellatus</name>
    <dbReference type="NCBI Taxonomy" id="259542"/>
    <lineage>
        <taxon>Eukaryota</taxon>
        <taxon>Metazoa</taxon>
        <taxon>Spiralia</taxon>
        <taxon>Lophotrochozoa</taxon>
        <taxon>Mollusca</taxon>
        <taxon>Gastropoda</taxon>
        <taxon>Heterobranchia</taxon>
        <taxon>Euthyneura</taxon>
        <taxon>Panpulmonata</taxon>
        <taxon>Sacoglossa</taxon>
        <taxon>Placobranchoidea</taxon>
        <taxon>Plakobranchidae</taxon>
        <taxon>Plakobranchus</taxon>
    </lineage>
</organism>
<keyword evidence="3 5" id="KW-1015">Disulfide bond</keyword>
<feature type="domain" description="Ig-like" evidence="7">
    <location>
        <begin position="175"/>
        <end position="273"/>
    </location>
</feature>
<feature type="domain" description="Sushi" evidence="8">
    <location>
        <begin position="994"/>
        <end position="1051"/>
    </location>
</feature>
<keyword evidence="2" id="KW-0677">Repeat</keyword>
<feature type="domain" description="Sushi" evidence="8">
    <location>
        <begin position="813"/>
        <end position="871"/>
    </location>
</feature>
<gene>
    <name evidence="9" type="ORF">PoB_000216400</name>
</gene>
<feature type="disulfide bond" evidence="5">
    <location>
        <begin position="649"/>
        <end position="676"/>
    </location>
</feature>
<evidence type="ECO:0000256" key="5">
    <source>
        <dbReference type="PROSITE-ProRule" id="PRU00302"/>
    </source>
</evidence>
<dbReference type="EMBL" id="BLXT01000290">
    <property type="protein sequence ID" value="GFN75658.1"/>
    <property type="molecule type" value="Genomic_DNA"/>
</dbReference>
<evidence type="ECO:0000256" key="2">
    <source>
        <dbReference type="ARBA" id="ARBA00022737"/>
    </source>
</evidence>
<evidence type="ECO:0000256" key="4">
    <source>
        <dbReference type="ARBA" id="ARBA00023180"/>
    </source>
</evidence>
<evidence type="ECO:0000313" key="10">
    <source>
        <dbReference type="Proteomes" id="UP000735302"/>
    </source>
</evidence>
<evidence type="ECO:0000256" key="1">
    <source>
        <dbReference type="ARBA" id="ARBA00022659"/>
    </source>
</evidence>
<dbReference type="Proteomes" id="UP000735302">
    <property type="component" value="Unassembled WGS sequence"/>
</dbReference>
<reference evidence="9 10" key="1">
    <citation type="journal article" date="2021" name="Elife">
        <title>Chloroplast acquisition without the gene transfer in kleptoplastic sea slugs, Plakobranchus ocellatus.</title>
        <authorList>
            <person name="Maeda T."/>
            <person name="Takahashi S."/>
            <person name="Yoshida T."/>
            <person name="Shimamura S."/>
            <person name="Takaki Y."/>
            <person name="Nagai Y."/>
            <person name="Toyoda A."/>
            <person name="Suzuki Y."/>
            <person name="Arimoto A."/>
            <person name="Ishii H."/>
            <person name="Satoh N."/>
            <person name="Nishiyama T."/>
            <person name="Hasebe M."/>
            <person name="Maruyama T."/>
            <person name="Minagawa J."/>
            <person name="Obokata J."/>
            <person name="Shigenobu S."/>
        </authorList>
    </citation>
    <scope>NUCLEOTIDE SEQUENCE [LARGE SCALE GENOMIC DNA]</scope>
</reference>
<feature type="domain" description="Sushi" evidence="8">
    <location>
        <begin position="1365"/>
        <end position="1425"/>
    </location>
</feature>
<dbReference type="PANTHER" id="PTHR19325:SF575">
    <property type="entry name" value="LOCOMOTION-RELATED PROTEIN HIKARU GENKI"/>
    <property type="match status" value="1"/>
</dbReference>
<dbReference type="GO" id="GO:0004930">
    <property type="term" value="F:G protein-coupled receptor activity"/>
    <property type="evidence" value="ECO:0007669"/>
    <property type="project" value="InterPro"/>
</dbReference>
<dbReference type="InterPro" id="IPR000436">
    <property type="entry name" value="Sushi_SCR_CCP_dom"/>
</dbReference>
<dbReference type="CDD" id="cd00033">
    <property type="entry name" value="CCP"/>
    <property type="match status" value="13"/>
</dbReference>
<dbReference type="InterPro" id="IPR035976">
    <property type="entry name" value="Sushi/SCR/CCP_sf"/>
</dbReference>
<dbReference type="GO" id="GO:0016020">
    <property type="term" value="C:membrane"/>
    <property type="evidence" value="ECO:0007669"/>
    <property type="project" value="InterPro"/>
</dbReference>
<feature type="domain" description="Sushi" evidence="8">
    <location>
        <begin position="1223"/>
        <end position="1294"/>
    </location>
</feature>
<dbReference type="Pfam" id="PF00084">
    <property type="entry name" value="Sushi"/>
    <property type="match status" value="13"/>
</dbReference>
<feature type="domain" description="Sushi" evidence="8">
    <location>
        <begin position="1113"/>
        <end position="1169"/>
    </location>
</feature>
<dbReference type="Gene3D" id="2.20.28.230">
    <property type="match status" value="1"/>
</dbReference>
<dbReference type="SUPFAM" id="SSF57535">
    <property type="entry name" value="Complement control module/SCR domain"/>
    <property type="match status" value="20"/>
</dbReference>
<dbReference type="Gene3D" id="2.10.70.10">
    <property type="entry name" value="Complement Module, domain 1"/>
    <property type="match status" value="19"/>
</dbReference>
<feature type="domain" description="Sushi" evidence="8">
    <location>
        <begin position="621"/>
        <end position="678"/>
    </location>
</feature>
<feature type="domain" description="Sushi" evidence="8">
    <location>
        <begin position="367"/>
        <end position="431"/>
    </location>
</feature>
<feature type="domain" description="Sushi" evidence="8">
    <location>
        <begin position="60"/>
        <end position="118"/>
    </location>
</feature>
<name>A0AAV3XXS5_9GAST</name>
<keyword evidence="4" id="KW-0325">Glycoprotein</keyword>
<feature type="disulfide bond" evidence="5">
    <location>
        <begin position="247"/>
        <end position="290"/>
    </location>
</feature>
<feature type="non-terminal residue" evidence="9">
    <location>
        <position position="1"/>
    </location>
</feature>
<feature type="domain" description="Sushi" evidence="8">
    <location>
        <begin position="1052"/>
        <end position="1109"/>
    </location>
</feature>
<dbReference type="PROSITE" id="PS50835">
    <property type="entry name" value="IG_LIKE"/>
    <property type="match status" value="1"/>
</dbReference>
<dbReference type="PROSITE" id="PS50227">
    <property type="entry name" value="G_PROTEIN_RECEP_F2_3"/>
    <property type="match status" value="1"/>
</dbReference>
<feature type="disulfide bond" evidence="5">
    <location>
        <begin position="783"/>
        <end position="810"/>
    </location>
</feature>
<feature type="disulfide bond" evidence="5">
    <location>
        <begin position="903"/>
        <end position="930"/>
    </location>
</feature>
<feature type="domain" description="Sushi" evidence="8">
    <location>
        <begin position="432"/>
        <end position="497"/>
    </location>
</feature>
<dbReference type="PANTHER" id="PTHR19325">
    <property type="entry name" value="COMPLEMENT COMPONENT-RELATED SUSHI DOMAIN-CONTAINING"/>
    <property type="match status" value="1"/>
</dbReference>
<feature type="domain" description="Sushi" evidence="8">
    <location>
        <begin position="306"/>
        <end position="366"/>
    </location>
</feature>
<dbReference type="InterPro" id="IPR007110">
    <property type="entry name" value="Ig-like_dom"/>
</dbReference>
<sequence length="1650" mass="180444">TVFCTDSPPDVANSESHPDGIVSVAYTCSPYYHRSGTTFVSYCDRVTKRWSAVDMTCSFVDCQTPPQVEGATSSDTSTYFDAKVTYTCLDGGASSSPSMSIICQENSQWTDPPEPCVLVSCGPPTVVPNTLLQLLRRPLTNALPGTTEIQLAIAVGGTVTYTCKPGTPFTQSSTPAVTAASLTTTFESLVYYSCHTGYAFRVEETPGVSINQITLSCNVNGTWDQDDSPWNTDPDVEFHLGCMPVDCGLPANINHARVEYNSTLSNSSAIYSCVEPAFSNMPDDRDAVVCGTNAQWSDSTLECTKVPCGLAPTVNHSNVEYTYDSSQRIVANFSCHAGYNAGSGSTILECDENLNEWEQREVVCQETTCGLAPPVANTVVVETGQKVMDNAFYTCNQGFKMPAINGNQLMNVSRTCTSQGTWSQETVTCEPITCSPPIVPQLASFDSTVKSSYNYGEIVKFKCLSPHILESSNNSQVMCAEDGWQNKTPGEEINCVEMSCGEVPLVANAESSLRHLDSPVVVIYTCLLGHEFGIAGADRKTCLNDGGIFQWSGEDVVCEPVDCGQPIQPQSGTRALFNLTTYGASVAYTCDMGYRATAGNATSICKDDGRWSSDPLVCEIIDCGGPVDWPNASLSYNSTSYNSVASYSCQEGYPASTWESTCLASGEWNLTHFLNCSFVDCGSPKYLTNGSYSFNNSYFNSKVSYQCDPGYFFFGNTSDDTPTIIEKICTESGEWQILGQETNFELFCAVPLCSDPPSFSNAELQVSREQVTKEVNSTVAYRCVNGFELIGNNILKCGDDLKWSYPYFECIEIDCGSPLDVQNATMVFTTTTVGSVVTFTCDKDYEATRGSIQKTCLPSGRWSDNLVECVINGSVSCGEPPNIEHATSKYSSTLPGSIAMYTCDNGYKHTWVNNYRCLSIGYWVSPAVLCKPVDCGDPPAIVFATILPSTTTYGAIAHYQCNEGTRAVFGNSKTCSGNGSWSDDFVECLYLDEESCGSPKGIKNSHLLVFNGTKGGSTTAFYCDEGYEGSSFIITCSQGAWVIPASASCQPVDCGPAPILSNTVAHVSGTTFGSVVRYECLSGLAHTGPSLKVCEANRLWTENIVECKPAFSVSCGNPPYVDNTEIYFSSRLPNSFALYNCSDGYTGSIQFTCLASGQWSKSNIDSCEPVVCSSPASPALHSHLKVSKTFGSITAFVCQVGYMPTNPSLSYCLANGEWSVVRGECTEISEDPLQFCPSNIPDVANSVRTVTTYHVGSKVSYTCSPGFLALPFSSLIRVCLPSLDWSDHPLKCEPTICIQRPTLPHAHFESTAVDNINWVLITTKYICAQGYSSDGEPVNTVNTHIRLQCYITTGWQESMDQCLPITCGSPPLKEHAIYTLVSGNMTYLSEAQYECVPPYYQEGTSNSSTCQHTGTWSTLGMTCTLCDQTSRSPIANSTLSLIYRNAYEDTFSRVYKPVSEEATLNCDDWFYFIGNSSRFHCASVNGQPQWVGDDVFCAQVYWKDPVQGVDNFYVYSEAITKKLTMCSNFTYVGRERILFSVENKTGDITKSPARVLWYDDYSQRVNNLRFRSKTADSIWQNRVTEDFDLAVGSDANFCLVLDVEHMQAQFLSDGIVEMEMPILHETPYWDITEVKLYFDVEISEFRITYE</sequence>
<comment type="caution">
    <text evidence="5">Lacks conserved residue(s) required for the propagation of feature annotation.</text>
</comment>
<feature type="domain" description="Sushi" evidence="8">
    <location>
        <begin position="933"/>
        <end position="990"/>
    </location>
</feature>
<evidence type="ECO:0000256" key="3">
    <source>
        <dbReference type="ARBA" id="ARBA00023157"/>
    </source>
</evidence>
<feature type="disulfide bond" evidence="5">
    <location>
        <begin position="1080"/>
        <end position="1107"/>
    </location>
</feature>
<keyword evidence="1 5" id="KW-0768">Sushi</keyword>
<dbReference type="InterPro" id="IPR001879">
    <property type="entry name" value="GPCR_2_extracellular_dom"/>
</dbReference>
<accession>A0AAV3XXS5</accession>
<feature type="disulfide bond" evidence="5">
    <location>
        <begin position="961"/>
        <end position="988"/>
    </location>
</feature>
<dbReference type="SMART" id="SM00032">
    <property type="entry name" value="CCP"/>
    <property type="match status" value="21"/>
</dbReference>
<dbReference type="PROSITE" id="PS50923">
    <property type="entry name" value="SUSHI"/>
    <property type="match status" value="16"/>
</dbReference>
<feature type="disulfide bond" evidence="5">
    <location>
        <begin position="1367"/>
        <end position="1410"/>
    </location>
</feature>
<feature type="domain" description="Sushi" evidence="8">
    <location>
        <begin position="245"/>
        <end position="305"/>
    </location>
</feature>
<feature type="domain" description="Sushi" evidence="8">
    <location>
        <begin position="751"/>
        <end position="812"/>
    </location>
</feature>
<evidence type="ECO:0000259" key="8">
    <source>
        <dbReference type="PROSITE" id="PS50923"/>
    </source>
</evidence>
<comment type="caution">
    <text evidence="9">The sequence shown here is derived from an EMBL/GenBank/DDBJ whole genome shotgun (WGS) entry which is preliminary data.</text>
</comment>
<protein>
    <submittedName>
        <fullName evidence="9">Sushi, von Willebrand factor type a, egf and pentraxin domain-containing protein 1-like</fullName>
    </submittedName>
</protein>
<evidence type="ECO:0000259" key="7">
    <source>
        <dbReference type="PROSITE" id="PS50835"/>
    </source>
</evidence>